<dbReference type="Proteomes" id="UP000503462">
    <property type="component" value="Chromosome 3"/>
</dbReference>
<evidence type="ECO:0008006" key="3">
    <source>
        <dbReference type="Google" id="ProtNLM"/>
    </source>
</evidence>
<dbReference type="OrthoDB" id="239865at2759"/>
<dbReference type="InterPro" id="IPR036322">
    <property type="entry name" value="WD40_repeat_dom_sf"/>
</dbReference>
<dbReference type="SUPFAM" id="SSF50978">
    <property type="entry name" value="WD40 repeat-like"/>
    <property type="match status" value="1"/>
</dbReference>
<keyword evidence="2" id="KW-1185">Reference proteome</keyword>
<evidence type="ECO:0000313" key="2">
    <source>
        <dbReference type="Proteomes" id="UP000503462"/>
    </source>
</evidence>
<organism evidence="1 2">
    <name type="scientific">Peltaster fructicola</name>
    <dbReference type="NCBI Taxonomy" id="286661"/>
    <lineage>
        <taxon>Eukaryota</taxon>
        <taxon>Fungi</taxon>
        <taxon>Dikarya</taxon>
        <taxon>Ascomycota</taxon>
        <taxon>Pezizomycotina</taxon>
        <taxon>Dothideomycetes</taxon>
        <taxon>Dothideomycetes incertae sedis</taxon>
        <taxon>Peltaster</taxon>
    </lineage>
</organism>
<proteinExistence type="predicted"/>
<gene>
    <name evidence="1" type="ORF">AMS68_004884</name>
</gene>
<name>A0A6H0XX67_9PEZI</name>
<evidence type="ECO:0000313" key="1">
    <source>
        <dbReference type="EMBL" id="QIW99366.1"/>
    </source>
</evidence>
<reference evidence="1 2" key="1">
    <citation type="journal article" date="2016" name="Sci. Rep.">
        <title>Peltaster fructicola genome reveals evolution from an invasive phytopathogen to an ectophytic parasite.</title>
        <authorList>
            <person name="Xu C."/>
            <person name="Chen H."/>
            <person name="Gleason M.L."/>
            <person name="Xu J.R."/>
            <person name="Liu H."/>
            <person name="Zhang R."/>
            <person name="Sun G."/>
        </authorList>
    </citation>
    <scope>NUCLEOTIDE SEQUENCE [LARGE SCALE GENOMIC DNA]</scope>
    <source>
        <strain evidence="1 2">LNHT1506</strain>
    </source>
</reference>
<dbReference type="InterPro" id="IPR051150">
    <property type="entry name" value="SWT21/TCAB1_mRNA_Telomere"/>
</dbReference>
<dbReference type="PANTHER" id="PTHR13211">
    <property type="entry name" value="TELOMERASE CAJAL BODY PROTEIN 1"/>
    <property type="match status" value="1"/>
</dbReference>
<protein>
    <recommendedName>
        <fullName evidence="3">Anaphase-promoting complex subunit 4 WD40 domain-containing protein</fullName>
    </recommendedName>
</protein>
<accession>A0A6H0XX67</accession>
<dbReference type="InterPro" id="IPR015943">
    <property type="entry name" value="WD40/YVTN_repeat-like_dom_sf"/>
</dbReference>
<dbReference type="EMBL" id="CP051141">
    <property type="protein sequence ID" value="QIW99366.1"/>
    <property type="molecule type" value="Genomic_DNA"/>
</dbReference>
<dbReference type="Gene3D" id="2.130.10.10">
    <property type="entry name" value="YVTN repeat-like/Quinoprotein amine dehydrogenase"/>
    <property type="match status" value="1"/>
</dbReference>
<dbReference type="PANTHER" id="PTHR13211:SF0">
    <property type="entry name" value="TELOMERASE CAJAL BODY PROTEIN 1"/>
    <property type="match status" value="1"/>
</dbReference>
<dbReference type="AlphaFoldDB" id="A0A6H0XX67"/>
<sequence>MQTADHDLADRRSPSIRRLATATCDNSTARKFSQPHHGGATTSWLRTAQFTTDGTSLIAQSNDHKLHTFVLPYDLLDEEQLPHQLKPHATIASPSCMLSFAIYPGFELSDTNTTWVLTGENDVPVRLRNALDYDYASHSYPWYHPQTEETHAANSLLFVDAGAHFAVGTRGRLAIFDVERAGERCVTMHEFRKSTDQLDRGLVMGLAVSADGILAAGSSNRNISLWAKSGLGEVHGKPELSFQLTPPDGVADTCPGTGVTSMAWSACQRYLYVAERQSDCIQVFDVRTGGRRLSWMSQRNAGSSQKFDFSIRPGGTEVWAGGMDGKMRVWTNPGAVSGEHLPQAVMAFSDKPIGGTCWHAHGDVLTTTQGGRSKSIDEADDKADCCPFDTLTVFDAMREE</sequence>